<sequence>MNFPSNFNGPTRVEEEASLFSHVDNALIVEFFPFITTQSSLADFGDLVKYEIMKDDLPTFYWFDTGQHLSLPIPFVFRHIKCGGLLYVLEYRNIGDHLVAFDVQDGGVIIIDRDATLLSGDSHRKYMWCFEFVVMKLSSLSAQTCLRYFLLFLIVQKACYILGRANICGTILYSYPMTKVWDPGQFWSVNFYTSGIIEHQTIDVDIRDISSSLASFTSTADILFETFLSTPIVRFLLMVSLNNQTTSSTLTPCDIVLLATDNMRVGNYLILCHLVLVATRRHFKSSFSSHTADLGRRKQQTKQLADKHCDQVIPYKTLISCMQGFDFLFCCSFEFLCTSLVCKMFPSLSISSHVPSSIHEHIRDGVYDRAVWEHSHIESNFLPSHVGILQYVHPESDKIMPLASTFYEAIRANVVVVAGYKTFFMGLFCRTLLRRFFGHQSNAARSIKNSRHMRKFFVYVQYGLLTMLLLVQGVITRILRTEPLEMITLILRLLRDEAISKL</sequence>
<dbReference type="EMBL" id="AYRZ02000005">
    <property type="protein sequence ID" value="PHT81919.1"/>
    <property type="molecule type" value="Genomic_DNA"/>
</dbReference>
<protein>
    <submittedName>
        <fullName evidence="2">Uncharacterized protein</fullName>
    </submittedName>
</protein>
<comment type="caution">
    <text evidence="2">The sequence shown here is derived from an EMBL/GenBank/DDBJ whole genome shotgun (WGS) entry which is preliminary data.</text>
</comment>
<dbReference type="Proteomes" id="UP000222542">
    <property type="component" value="Unassembled WGS sequence"/>
</dbReference>
<feature type="transmembrane region" description="Helical" evidence="1">
    <location>
        <begin position="414"/>
        <end position="433"/>
    </location>
</feature>
<feature type="transmembrane region" description="Helical" evidence="1">
    <location>
        <begin position="456"/>
        <end position="479"/>
    </location>
</feature>
<accession>A0A2G2ZIU1</accession>
<name>A0A2G2ZIU1_CAPAN</name>
<gene>
    <name evidence="2" type="ORF">T459_14934</name>
</gene>
<keyword evidence="1" id="KW-0472">Membrane</keyword>
<evidence type="ECO:0000256" key="1">
    <source>
        <dbReference type="SAM" id="Phobius"/>
    </source>
</evidence>
<dbReference type="Gramene" id="PHT81919">
    <property type="protein sequence ID" value="PHT81919"/>
    <property type="gene ID" value="T459_14934"/>
</dbReference>
<evidence type="ECO:0000313" key="3">
    <source>
        <dbReference type="Proteomes" id="UP000222542"/>
    </source>
</evidence>
<evidence type="ECO:0000313" key="2">
    <source>
        <dbReference type="EMBL" id="PHT81919.1"/>
    </source>
</evidence>
<keyword evidence="3" id="KW-1185">Reference proteome</keyword>
<keyword evidence="1" id="KW-0812">Transmembrane</keyword>
<proteinExistence type="predicted"/>
<reference evidence="2 3" key="2">
    <citation type="journal article" date="2017" name="Genome Biol.">
        <title>New reference genome sequences of hot pepper reveal the massive evolution of plant disease-resistance genes by retroduplication.</title>
        <authorList>
            <person name="Kim S."/>
            <person name="Park J."/>
            <person name="Yeom S.I."/>
            <person name="Kim Y.M."/>
            <person name="Seo E."/>
            <person name="Kim K.T."/>
            <person name="Kim M.S."/>
            <person name="Lee J.M."/>
            <person name="Cheong K."/>
            <person name="Shin H.S."/>
            <person name="Kim S.B."/>
            <person name="Han K."/>
            <person name="Lee J."/>
            <person name="Park M."/>
            <person name="Lee H.A."/>
            <person name="Lee H.Y."/>
            <person name="Lee Y."/>
            <person name="Oh S."/>
            <person name="Lee J.H."/>
            <person name="Choi E."/>
            <person name="Choi E."/>
            <person name="Lee S.E."/>
            <person name="Jeon J."/>
            <person name="Kim H."/>
            <person name="Choi G."/>
            <person name="Song H."/>
            <person name="Lee J."/>
            <person name="Lee S.C."/>
            <person name="Kwon J.K."/>
            <person name="Lee H.Y."/>
            <person name="Koo N."/>
            <person name="Hong Y."/>
            <person name="Kim R.W."/>
            <person name="Kang W.H."/>
            <person name="Huh J.H."/>
            <person name="Kang B.C."/>
            <person name="Yang T.J."/>
            <person name="Lee Y.H."/>
            <person name="Bennetzen J.L."/>
            <person name="Choi D."/>
        </authorList>
    </citation>
    <scope>NUCLEOTIDE SEQUENCE [LARGE SCALE GENOMIC DNA]</scope>
    <source>
        <strain evidence="3">cv. CM334</strain>
    </source>
</reference>
<keyword evidence="1" id="KW-1133">Transmembrane helix</keyword>
<dbReference type="AlphaFoldDB" id="A0A2G2ZIU1"/>
<organism evidence="2 3">
    <name type="scientific">Capsicum annuum</name>
    <name type="common">Capsicum pepper</name>
    <dbReference type="NCBI Taxonomy" id="4072"/>
    <lineage>
        <taxon>Eukaryota</taxon>
        <taxon>Viridiplantae</taxon>
        <taxon>Streptophyta</taxon>
        <taxon>Embryophyta</taxon>
        <taxon>Tracheophyta</taxon>
        <taxon>Spermatophyta</taxon>
        <taxon>Magnoliopsida</taxon>
        <taxon>eudicotyledons</taxon>
        <taxon>Gunneridae</taxon>
        <taxon>Pentapetalae</taxon>
        <taxon>asterids</taxon>
        <taxon>lamiids</taxon>
        <taxon>Solanales</taxon>
        <taxon>Solanaceae</taxon>
        <taxon>Solanoideae</taxon>
        <taxon>Capsiceae</taxon>
        <taxon>Capsicum</taxon>
    </lineage>
</organism>
<reference evidence="2 3" key="1">
    <citation type="journal article" date="2014" name="Nat. Genet.">
        <title>Genome sequence of the hot pepper provides insights into the evolution of pungency in Capsicum species.</title>
        <authorList>
            <person name="Kim S."/>
            <person name="Park M."/>
            <person name="Yeom S.I."/>
            <person name="Kim Y.M."/>
            <person name="Lee J.M."/>
            <person name="Lee H.A."/>
            <person name="Seo E."/>
            <person name="Choi J."/>
            <person name="Cheong K."/>
            <person name="Kim K.T."/>
            <person name="Jung K."/>
            <person name="Lee G.W."/>
            <person name="Oh S.K."/>
            <person name="Bae C."/>
            <person name="Kim S.B."/>
            <person name="Lee H.Y."/>
            <person name="Kim S.Y."/>
            <person name="Kim M.S."/>
            <person name="Kang B.C."/>
            <person name="Jo Y.D."/>
            <person name="Yang H.B."/>
            <person name="Jeong H.J."/>
            <person name="Kang W.H."/>
            <person name="Kwon J.K."/>
            <person name="Shin C."/>
            <person name="Lim J.Y."/>
            <person name="Park J.H."/>
            <person name="Huh J.H."/>
            <person name="Kim J.S."/>
            <person name="Kim B.D."/>
            <person name="Cohen O."/>
            <person name="Paran I."/>
            <person name="Suh M.C."/>
            <person name="Lee S.B."/>
            <person name="Kim Y.K."/>
            <person name="Shin Y."/>
            <person name="Noh S.J."/>
            <person name="Park J."/>
            <person name="Seo Y.S."/>
            <person name="Kwon S.Y."/>
            <person name="Kim H.A."/>
            <person name="Park J.M."/>
            <person name="Kim H.J."/>
            <person name="Choi S.B."/>
            <person name="Bosland P.W."/>
            <person name="Reeves G."/>
            <person name="Jo S.H."/>
            <person name="Lee B.W."/>
            <person name="Cho H.T."/>
            <person name="Choi H.S."/>
            <person name="Lee M.S."/>
            <person name="Yu Y."/>
            <person name="Do Choi Y."/>
            <person name="Park B.S."/>
            <person name="van Deynze A."/>
            <person name="Ashrafi H."/>
            <person name="Hill T."/>
            <person name="Kim W.T."/>
            <person name="Pai H.S."/>
            <person name="Ahn H.K."/>
            <person name="Yeam I."/>
            <person name="Giovannoni J.J."/>
            <person name="Rose J.K."/>
            <person name="Sorensen I."/>
            <person name="Lee S.J."/>
            <person name="Kim R.W."/>
            <person name="Choi I.Y."/>
            <person name="Choi B.S."/>
            <person name="Lim J.S."/>
            <person name="Lee Y.H."/>
            <person name="Choi D."/>
        </authorList>
    </citation>
    <scope>NUCLEOTIDE SEQUENCE [LARGE SCALE GENOMIC DNA]</scope>
    <source>
        <strain evidence="3">cv. CM334</strain>
    </source>
</reference>